<dbReference type="RefSeq" id="WP_191747848.1">
    <property type="nucleotide sequence ID" value="NZ_JACSQZ010000003.1"/>
</dbReference>
<feature type="transmembrane region" description="Helical" evidence="1">
    <location>
        <begin position="6"/>
        <end position="26"/>
    </location>
</feature>
<proteinExistence type="predicted"/>
<organism evidence="2 3">
    <name type="scientific">Clostridium gallinarum</name>
    <dbReference type="NCBI Taxonomy" id="2762246"/>
    <lineage>
        <taxon>Bacteria</taxon>
        <taxon>Bacillati</taxon>
        <taxon>Bacillota</taxon>
        <taxon>Clostridia</taxon>
        <taxon>Eubacteriales</taxon>
        <taxon>Clostridiaceae</taxon>
        <taxon>Clostridium</taxon>
    </lineage>
</organism>
<name>A0ABR8Q075_9CLOT</name>
<keyword evidence="1" id="KW-1133">Transmembrane helix</keyword>
<dbReference type="Proteomes" id="UP000640335">
    <property type="component" value="Unassembled WGS sequence"/>
</dbReference>
<protein>
    <submittedName>
        <fullName evidence="2">YtxH domain-containing protein</fullName>
    </submittedName>
</protein>
<comment type="caution">
    <text evidence="2">The sequence shown here is derived from an EMBL/GenBank/DDBJ whole genome shotgun (WGS) entry which is preliminary data.</text>
</comment>
<keyword evidence="3" id="KW-1185">Reference proteome</keyword>
<keyword evidence="1" id="KW-0472">Membrane</keyword>
<evidence type="ECO:0000256" key="1">
    <source>
        <dbReference type="SAM" id="Phobius"/>
    </source>
</evidence>
<evidence type="ECO:0000313" key="2">
    <source>
        <dbReference type="EMBL" id="MBD7913820.1"/>
    </source>
</evidence>
<keyword evidence="1" id="KW-0812">Transmembrane</keyword>
<accession>A0ABR8Q075</accession>
<reference evidence="2 3" key="1">
    <citation type="submission" date="2020-08" db="EMBL/GenBank/DDBJ databases">
        <title>A Genomic Blueprint of the Chicken Gut Microbiome.</title>
        <authorList>
            <person name="Gilroy R."/>
            <person name="Ravi A."/>
            <person name="Getino M."/>
            <person name="Pursley I."/>
            <person name="Horton D.L."/>
            <person name="Alikhan N.-F."/>
            <person name="Baker D."/>
            <person name="Gharbi K."/>
            <person name="Hall N."/>
            <person name="Watson M."/>
            <person name="Adriaenssens E.M."/>
            <person name="Foster-Nyarko E."/>
            <person name="Jarju S."/>
            <person name="Secka A."/>
            <person name="Antonio M."/>
            <person name="Oren A."/>
            <person name="Chaudhuri R."/>
            <person name="La Ragione R.M."/>
            <person name="Hildebrand F."/>
            <person name="Pallen M.J."/>
        </authorList>
    </citation>
    <scope>NUCLEOTIDE SEQUENCE [LARGE SCALE GENOMIC DNA]</scope>
    <source>
        <strain evidence="2 3">Sa3CUN1</strain>
    </source>
</reference>
<evidence type="ECO:0000313" key="3">
    <source>
        <dbReference type="Proteomes" id="UP000640335"/>
    </source>
</evidence>
<dbReference type="EMBL" id="JACSQZ010000003">
    <property type="protein sequence ID" value="MBD7913820.1"/>
    <property type="molecule type" value="Genomic_DNA"/>
</dbReference>
<gene>
    <name evidence="2" type="ORF">H9660_01535</name>
</gene>
<sequence length="57" mass="6324">MLRTLKGMAAGAVVGMAVSAVILPQLDRRTQKNLRRVGRRAINMAENTCDMVMGYMR</sequence>